<name>F4RTU9_MELLP</name>
<evidence type="ECO:0000256" key="1">
    <source>
        <dbReference type="ARBA" id="ARBA00004123"/>
    </source>
</evidence>
<dbReference type="PROSITE" id="PS00028">
    <property type="entry name" value="ZINC_FINGER_C2H2_1"/>
    <property type="match status" value="1"/>
</dbReference>
<comment type="subcellular location">
    <subcellularLocation>
        <location evidence="1">Nucleus</location>
    </subcellularLocation>
</comment>
<dbReference type="InterPro" id="IPR036236">
    <property type="entry name" value="Znf_C2H2_sf"/>
</dbReference>
<protein>
    <recommendedName>
        <fullName evidence="10">C2H2-type domain-containing protein</fullName>
    </recommendedName>
</protein>
<dbReference type="GO" id="GO:0006357">
    <property type="term" value="P:regulation of transcription by RNA polymerase II"/>
    <property type="evidence" value="ECO:0007669"/>
    <property type="project" value="TreeGrafter"/>
</dbReference>
<dbReference type="OrthoDB" id="3214149at2759"/>
<dbReference type="SMART" id="SM00355">
    <property type="entry name" value="ZnF_C2H2"/>
    <property type="match status" value="2"/>
</dbReference>
<keyword evidence="2" id="KW-0479">Metal-binding</keyword>
<dbReference type="EMBL" id="GL883120">
    <property type="protein sequence ID" value="EGG04064.1"/>
    <property type="molecule type" value="Genomic_DNA"/>
</dbReference>
<organism evidence="12">
    <name type="scientific">Melampsora larici-populina (strain 98AG31 / pathotype 3-4-7)</name>
    <name type="common">Poplar leaf rust fungus</name>
    <dbReference type="NCBI Taxonomy" id="747676"/>
    <lineage>
        <taxon>Eukaryota</taxon>
        <taxon>Fungi</taxon>
        <taxon>Dikarya</taxon>
        <taxon>Basidiomycota</taxon>
        <taxon>Pucciniomycotina</taxon>
        <taxon>Pucciniomycetes</taxon>
        <taxon>Pucciniales</taxon>
        <taxon>Melampsoraceae</taxon>
        <taxon>Melampsora</taxon>
    </lineage>
</organism>
<evidence type="ECO:0000259" key="10">
    <source>
        <dbReference type="PROSITE" id="PS50157"/>
    </source>
</evidence>
<evidence type="ECO:0000313" key="12">
    <source>
        <dbReference type="Proteomes" id="UP000001072"/>
    </source>
</evidence>
<evidence type="ECO:0000256" key="2">
    <source>
        <dbReference type="ARBA" id="ARBA00022723"/>
    </source>
</evidence>
<evidence type="ECO:0000256" key="3">
    <source>
        <dbReference type="ARBA" id="ARBA00022771"/>
    </source>
</evidence>
<dbReference type="HOGENOM" id="CLU_819108_0_0_1"/>
<evidence type="ECO:0000256" key="5">
    <source>
        <dbReference type="ARBA" id="ARBA00023015"/>
    </source>
</evidence>
<dbReference type="GO" id="GO:0008270">
    <property type="term" value="F:zinc ion binding"/>
    <property type="evidence" value="ECO:0007669"/>
    <property type="project" value="UniProtKB-KW"/>
</dbReference>
<accession>F4RTU9</accession>
<dbReference type="GO" id="GO:0005634">
    <property type="term" value="C:nucleus"/>
    <property type="evidence" value="ECO:0007669"/>
    <property type="project" value="UniProtKB-SubCell"/>
</dbReference>
<keyword evidence="7" id="KW-0539">Nucleus</keyword>
<dbReference type="RefSeq" id="XP_007412525.1">
    <property type="nucleotide sequence ID" value="XM_007412463.1"/>
</dbReference>
<keyword evidence="4" id="KW-0862">Zinc</keyword>
<dbReference type="InParanoid" id="F4RTU9"/>
<dbReference type="Gene3D" id="3.30.160.60">
    <property type="entry name" value="Classic Zinc Finger"/>
    <property type="match status" value="1"/>
</dbReference>
<keyword evidence="12" id="KW-1185">Reference proteome</keyword>
<dbReference type="PROSITE" id="PS50157">
    <property type="entry name" value="ZINC_FINGER_C2H2_2"/>
    <property type="match status" value="1"/>
</dbReference>
<feature type="region of interest" description="Disordered" evidence="9">
    <location>
        <begin position="109"/>
        <end position="138"/>
    </location>
</feature>
<dbReference type="GeneID" id="18923533"/>
<sequence>MPHPSAANAEEEGYVLVPVMYYTVHLLTDDDGKPLLWDPKHAAEYTARGTQLEAAYRAAANRSSSKATEYYHSGTRFRFEGAQRVPAHQSSSRAAEHNISAMRLDEVQRAASNRSSNQSAEQGVSAMQLDNQPPTATRSLISNDRQHQIDQPLPLSYTFEQISSCASQPTPQHLKIPSPSDSTRVIKEEEILVYCPQCHKGFTKVYNLKRHLTTVHRSKKELGEAGKLYLCKLNGCTKAYKNPSDAARHRKVCTTSKEDAEYIQTYLASAGSASVGPPSMGSPSAKWLKPQYRGKLNNPTLPCKQSPAEMALDLVPGDVSPGPGWDEHIHIHFSITHSV</sequence>
<dbReference type="Pfam" id="PF00096">
    <property type="entry name" value="zf-C2H2"/>
    <property type="match status" value="1"/>
</dbReference>
<evidence type="ECO:0000256" key="7">
    <source>
        <dbReference type="ARBA" id="ARBA00023242"/>
    </source>
</evidence>
<dbReference type="SUPFAM" id="SSF57667">
    <property type="entry name" value="beta-beta-alpha zinc fingers"/>
    <property type="match status" value="1"/>
</dbReference>
<feature type="compositionally biased region" description="Low complexity" evidence="9">
    <location>
        <begin position="109"/>
        <end position="120"/>
    </location>
</feature>
<gene>
    <name evidence="11" type="ORF">MELLADRAFT_108667</name>
</gene>
<dbReference type="InterPro" id="IPR013087">
    <property type="entry name" value="Znf_C2H2_type"/>
</dbReference>
<feature type="domain" description="C2H2-type" evidence="10">
    <location>
        <begin position="193"/>
        <end position="221"/>
    </location>
</feature>
<keyword evidence="5" id="KW-0805">Transcription regulation</keyword>
<dbReference type="InterPro" id="IPR051061">
    <property type="entry name" value="Zinc_finger_trans_reg"/>
</dbReference>
<feature type="compositionally biased region" description="Polar residues" evidence="9">
    <location>
        <begin position="128"/>
        <end position="138"/>
    </location>
</feature>
<evidence type="ECO:0000256" key="9">
    <source>
        <dbReference type="SAM" id="MobiDB-lite"/>
    </source>
</evidence>
<dbReference type="KEGG" id="mlr:MELLADRAFT_108667"/>
<evidence type="ECO:0000256" key="8">
    <source>
        <dbReference type="PROSITE-ProRule" id="PRU00042"/>
    </source>
</evidence>
<evidence type="ECO:0000256" key="4">
    <source>
        <dbReference type="ARBA" id="ARBA00022833"/>
    </source>
</evidence>
<dbReference type="AlphaFoldDB" id="F4RTU9"/>
<keyword evidence="6" id="KW-0804">Transcription</keyword>
<reference evidence="12" key="1">
    <citation type="journal article" date="2011" name="Proc. Natl. Acad. Sci. U.S.A.">
        <title>Obligate biotrophy features unraveled by the genomic analysis of rust fungi.</title>
        <authorList>
            <person name="Duplessis S."/>
            <person name="Cuomo C.A."/>
            <person name="Lin Y.-C."/>
            <person name="Aerts A."/>
            <person name="Tisserant E."/>
            <person name="Veneault-Fourrey C."/>
            <person name="Joly D.L."/>
            <person name="Hacquard S."/>
            <person name="Amselem J."/>
            <person name="Cantarel B.L."/>
            <person name="Chiu R."/>
            <person name="Coutinho P.M."/>
            <person name="Feau N."/>
            <person name="Field M."/>
            <person name="Frey P."/>
            <person name="Gelhaye E."/>
            <person name="Goldberg J."/>
            <person name="Grabherr M.G."/>
            <person name="Kodira C.D."/>
            <person name="Kohler A."/>
            <person name="Kuees U."/>
            <person name="Lindquist E.A."/>
            <person name="Lucas S.M."/>
            <person name="Mago R."/>
            <person name="Mauceli E."/>
            <person name="Morin E."/>
            <person name="Murat C."/>
            <person name="Pangilinan J.L."/>
            <person name="Park R."/>
            <person name="Pearson M."/>
            <person name="Quesneville H."/>
            <person name="Rouhier N."/>
            <person name="Sakthikumar S."/>
            <person name="Salamov A.A."/>
            <person name="Schmutz J."/>
            <person name="Selles B."/>
            <person name="Shapiro H."/>
            <person name="Tanguay P."/>
            <person name="Tuskan G.A."/>
            <person name="Henrissat B."/>
            <person name="Van de Peer Y."/>
            <person name="Rouze P."/>
            <person name="Ellis J.G."/>
            <person name="Dodds P.N."/>
            <person name="Schein J.E."/>
            <person name="Zhong S."/>
            <person name="Hamelin R.C."/>
            <person name="Grigoriev I.V."/>
            <person name="Szabo L.J."/>
            <person name="Martin F."/>
        </authorList>
    </citation>
    <scope>NUCLEOTIDE SEQUENCE [LARGE SCALE GENOMIC DNA]</scope>
    <source>
        <strain evidence="12">98AG31 / pathotype 3-4-7</strain>
    </source>
</reference>
<dbReference type="VEuPathDB" id="FungiDB:MELLADRAFT_108667"/>
<evidence type="ECO:0000256" key="6">
    <source>
        <dbReference type="ARBA" id="ARBA00023163"/>
    </source>
</evidence>
<dbReference type="PANTHER" id="PTHR46179">
    <property type="entry name" value="ZINC FINGER PROTEIN"/>
    <property type="match status" value="1"/>
</dbReference>
<dbReference type="Proteomes" id="UP000001072">
    <property type="component" value="Unassembled WGS sequence"/>
</dbReference>
<dbReference type="PANTHER" id="PTHR46179:SF13">
    <property type="entry name" value="C2H2-TYPE DOMAIN-CONTAINING PROTEIN"/>
    <property type="match status" value="1"/>
</dbReference>
<proteinExistence type="predicted"/>
<keyword evidence="3 8" id="KW-0863">Zinc-finger</keyword>
<evidence type="ECO:0000313" key="11">
    <source>
        <dbReference type="EMBL" id="EGG04064.1"/>
    </source>
</evidence>